<dbReference type="STRING" id="630515.SAMN04489812_3280"/>
<dbReference type="GO" id="GO:0005524">
    <property type="term" value="F:ATP binding"/>
    <property type="evidence" value="ECO:0007669"/>
    <property type="project" value="InterPro"/>
</dbReference>
<sequence length="821" mass="87249">MLTIPLSGITPDLSHLVGGKAAGLGRLIAAGEQVPDGFCLTTHAFRRHAIPRDEVLAAYRAMGSGPVAVRSSATVEDGADASFAGQLDTLVNVSGPDELINAIDSCWASLESGRAVAYRSAVGRAGVEDDAQMAVVVQRMIDPAAAGVTFTANPITGTRTEMVIDAVAGLGTAVVDGSTDSDHFLIKDGVPATGHGCLSTAQLALLRRSARRIEAALGGPQDLEWAFDTDGELWLLQARPITTLFPVPERAGDDLRVFLEVGHMQGMLRPVTPMGMSVLTTASDHWFTAFGLGETAGGLWRSIGGRMYIDLTGMFHHPRLRDRIPAIADTYGPGVGRALTRLLDDPRLAARPGAGPDRRVVTGIVARLARSAAAGIGALARPAAARRTAFAALQRVIDHRESDHRECGGDDHPSASDHLRAARNGQDDVLLGAMMELLPPLYAGLASSRIAAALLGPIPEPGEIDTTQRGMPYNVTSEMDLELWRIAVAARPHRDLFISTSPVELARMYGDRELPDIGLEAFLDRYGVRGAAEIDVGVPRWSEDPSPVFAALAGYLRVEDPDQAPDRRFEVAAAEAEVAIDRLIGRAVRSRPIRAAAAGFLLRRSRELAGLRELPKFLWIHPLADIRRRLLAAGAELARDGRLSTGEDIMFLTLDEADRAAAGTDQRELAAERRAVHQRELRRPRVPGLLLSDGTMPEAQPDEELVLDDSTWAGVPAAAGRVTGTVRVLHDPATARLEPGDIIVAATTDPGWTPLFLTAGGLITETGSPMAHGPTVAREYGIPAVICIPDATSRLTDGQLVTVDGNSGTVHLEAADAALSS</sequence>
<dbReference type="EMBL" id="LT629772">
    <property type="protein sequence ID" value="SDS86141.1"/>
    <property type="molecule type" value="Genomic_DNA"/>
</dbReference>
<dbReference type="Gene3D" id="3.50.30.10">
    <property type="entry name" value="Phosphohistidine domain"/>
    <property type="match status" value="1"/>
</dbReference>
<dbReference type="Proteomes" id="UP000199103">
    <property type="component" value="Chromosome I"/>
</dbReference>
<dbReference type="Gene3D" id="3.30.470.20">
    <property type="entry name" value="ATP-grasp fold, B domain"/>
    <property type="match status" value="2"/>
</dbReference>
<dbReference type="SUPFAM" id="SSF56059">
    <property type="entry name" value="Glutathione synthetase ATP-binding domain-like"/>
    <property type="match status" value="1"/>
</dbReference>
<feature type="domain" description="Pyruvate phosphate dikinase AMP/ATP-binding" evidence="2">
    <location>
        <begin position="196"/>
        <end position="244"/>
    </location>
</feature>
<keyword evidence="3" id="KW-0670">Pyruvate</keyword>
<feature type="domain" description="Pyruvate phosphate dikinase AMP/ATP-binding" evidence="2">
    <location>
        <begin position="53"/>
        <end position="187"/>
    </location>
</feature>
<dbReference type="RefSeq" id="WP_091526497.1">
    <property type="nucleotide sequence ID" value="NZ_LT629772.1"/>
</dbReference>
<evidence type="ECO:0000259" key="1">
    <source>
        <dbReference type="Pfam" id="PF00391"/>
    </source>
</evidence>
<feature type="domain" description="PEP-utilising enzyme mobile" evidence="1">
    <location>
        <begin position="738"/>
        <end position="808"/>
    </location>
</feature>
<keyword evidence="4" id="KW-1185">Reference proteome</keyword>
<reference evidence="3 4" key="1">
    <citation type="submission" date="2016-10" db="EMBL/GenBank/DDBJ databases">
        <authorList>
            <person name="de Groot N.N."/>
        </authorList>
    </citation>
    <scope>NUCLEOTIDE SEQUENCE [LARGE SCALE GENOMIC DNA]</scope>
    <source>
        <strain evidence="3 4">DSM 21800</strain>
    </source>
</reference>
<accession>A0A1H1VP11</accession>
<name>A0A1H1VP11_9ACTN</name>
<dbReference type="InterPro" id="IPR036637">
    <property type="entry name" value="Phosphohistidine_dom_sf"/>
</dbReference>
<dbReference type="PANTHER" id="PTHR43615">
    <property type="entry name" value="PHOSPHOENOLPYRUVATE SYNTHASE-RELATED"/>
    <property type="match status" value="1"/>
</dbReference>
<dbReference type="Pfam" id="PF01326">
    <property type="entry name" value="PPDK_N"/>
    <property type="match status" value="2"/>
</dbReference>
<dbReference type="InterPro" id="IPR008279">
    <property type="entry name" value="PEP-util_enz_mobile_dom"/>
</dbReference>
<dbReference type="InterPro" id="IPR002192">
    <property type="entry name" value="PPDK_AMP/ATP-bd"/>
</dbReference>
<evidence type="ECO:0000313" key="4">
    <source>
        <dbReference type="Proteomes" id="UP000199103"/>
    </source>
</evidence>
<dbReference type="AlphaFoldDB" id="A0A1H1VP11"/>
<dbReference type="GO" id="GO:0016301">
    <property type="term" value="F:kinase activity"/>
    <property type="evidence" value="ECO:0007669"/>
    <property type="project" value="UniProtKB-KW"/>
</dbReference>
<dbReference type="Gene3D" id="3.30.1490.20">
    <property type="entry name" value="ATP-grasp fold, A domain"/>
    <property type="match status" value="2"/>
</dbReference>
<dbReference type="InterPro" id="IPR051549">
    <property type="entry name" value="PEP_Utilizing_Enz"/>
</dbReference>
<evidence type="ECO:0000313" key="3">
    <source>
        <dbReference type="EMBL" id="SDS86141.1"/>
    </source>
</evidence>
<dbReference type="InterPro" id="IPR013815">
    <property type="entry name" value="ATP_grasp_subdomain_1"/>
</dbReference>
<keyword evidence="3" id="KW-0808">Transferase</keyword>
<dbReference type="Pfam" id="PF00391">
    <property type="entry name" value="PEP-utilizers"/>
    <property type="match status" value="1"/>
</dbReference>
<proteinExistence type="predicted"/>
<organism evidence="3 4">
    <name type="scientific">Microlunatus soli</name>
    <dbReference type="NCBI Taxonomy" id="630515"/>
    <lineage>
        <taxon>Bacteria</taxon>
        <taxon>Bacillati</taxon>
        <taxon>Actinomycetota</taxon>
        <taxon>Actinomycetes</taxon>
        <taxon>Propionibacteriales</taxon>
        <taxon>Propionibacteriaceae</taxon>
        <taxon>Microlunatus</taxon>
    </lineage>
</organism>
<dbReference type="PANTHER" id="PTHR43615:SF1">
    <property type="entry name" value="PPDK_N DOMAIN-CONTAINING PROTEIN"/>
    <property type="match status" value="1"/>
</dbReference>
<protein>
    <submittedName>
        <fullName evidence="3">Pyruvate, water dikinase</fullName>
    </submittedName>
</protein>
<evidence type="ECO:0000259" key="2">
    <source>
        <dbReference type="Pfam" id="PF01326"/>
    </source>
</evidence>
<gene>
    <name evidence="3" type="ORF">SAMN04489812_3280</name>
</gene>
<dbReference type="SUPFAM" id="SSF52009">
    <property type="entry name" value="Phosphohistidine domain"/>
    <property type="match status" value="1"/>
</dbReference>
<keyword evidence="3" id="KW-0418">Kinase</keyword>
<dbReference type="OrthoDB" id="9765468at2"/>